<keyword evidence="3" id="KW-1185">Reference proteome</keyword>
<sequence>MDPIFQNRRTPPPFFSARVLKPVSQITVRNTGRSNATVSSSYSDCDEEKEGPATRYGRTMASWGVRMSTWHGRGENRRWRVARMLRRLSLLPRVSDFPMFRLVWACNFLFGPVMGLFYCIWFCLVFLFI</sequence>
<organism evidence="2 3">
    <name type="scientific">Gossypium tomentosum</name>
    <name type="common">Hawaiian cotton</name>
    <name type="synonym">Gossypium sandvicense</name>
    <dbReference type="NCBI Taxonomy" id="34277"/>
    <lineage>
        <taxon>Eukaryota</taxon>
        <taxon>Viridiplantae</taxon>
        <taxon>Streptophyta</taxon>
        <taxon>Embryophyta</taxon>
        <taxon>Tracheophyta</taxon>
        <taxon>Spermatophyta</taxon>
        <taxon>Magnoliopsida</taxon>
        <taxon>eudicotyledons</taxon>
        <taxon>Gunneridae</taxon>
        <taxon>Pentapetalae</taxon>
        <taxon>rosids</taxon>
        <taxon>malvids</taxon>
        <taxon>Malvales</taxon>
        <taxon>Malvaceae</taxon>
        <taxon>Malvoideae</taxon>
        <taxon>Gossypium</taxon>
    </lineage>
</organism>
<dbReference type="AlphaFoldDB" id="A0A5D2M9J8"/>
<feature type="transmembrane region" description="Helical" evidence="1">
    <location>
        <begin position="102"/>
        <end position="128"/>
    </location>
</feature>
<protein>
    <submittedName>
        <fullName evidence="2">Uncharacterized protein</fullName>
    </submittedName>
</protein>
<evidence type="ECO:0000313" key="2">
    <source>
        <dbReference type="EMBL" id="TYH88012.1"/>
    </source>
</evidence>
<dbReference type="EMBL" id="CM017623">
    <property type="protein sequence ID" value="TYH88012.1"/>
    <property type="molecule type" value="Genomic_DNA"/>
</dbReference>
<gene>
    <name evidence="2" type="ORF">ES332_D01G158000v1</name>
</gene>
<proteinExistence type="predicted"/>
<accession>A0A5D2M9J8</accession>
<keyword evidence="1" id="KW-0472">Membrane</keyword>
<dbReference type="Proteomes" id="UP000322667">
    <property type="component" value="Chromosome D01"/>
</dbReference>
<evidence type="ECO:0000313" key="3">
    <source>
        <dbReference type="Proteomes" id="UP000322667"/>
    </source>
</evidence>
<keyword evidence="1" id="KW-1133">Transmembrane helix</keyword>
<name>A0A5D2M9J8_GOSTO</name>
<reference evidence="2 3" key="1">
    <citation type="submission" date="2019-07" db="EMBL/GenBank/DDBJ databases">
        <title>WGS assembly of Gossypium tomentosum.</title>
        <authorList>
            <person name="Chen Z.J."/>
            <person name="Sreedasyam A."/>
            <person name="Ando A."/>
            <person name="Song Q."/>
            <person name="De L."/>
            <person name="Hulse-Kemp A."/>
            <person name="Ding M."/>
            <person name="Ye W."/>
            <person name="Kirkbride R."/>
            <person name="Jenkins J."/>
            <person name="Plott C."/>
            <person name="Lovell J."/>
            <person name="Lin Y.-M."/>
            <person name="Vaughn R."/>
            <person name="Liu B."/>
            <person name="Li W."/>
            <person name="Simpson S."/>
            <person name="Scheffler B."/>
            <person name="Saski C."/>
            <person name="Grover C."/>
            <person name="Hu G."/>
            <person name="Conover J."/>
            <person name="Carlson J."/>
            <person name="Shu S."/>
            <person name="Boston L."/>
            <person name="Williams M."/>
            <person name="Peterson D."/>
            <person name="Mcgee K."/>
            <person name="Jones D."/>
            <person name="Wendel J."/>
            <person name="Stelly D."/>
            <person name="Grimwood J."/>
            <person name="Schmutz J."/>
        </authorList>
    </citation>
    <scope>NUCLEOTIDE SEQUENCE [LARGE SCALE GENOMIC DNA]</scope>
    <source>
        <strain evidence="2">7179.01</strain>
    </source>
</reference>
<keyword evidence="1" id="KW-0812">Transmembrane</keyword>
<evidence type="ECO:0000256" key="1">
    <source>
        <dbReference type="SAM" id="Phobius"/>
    </source>
</evidence>